<dbReference type="InterPro" id="IPR013320">
    <property type="entry name" value="ConA-like_dom_sf"/>
</dbReference>
<dbReference type="RefSeq" id="WP_188774749.1">
    <property type="nucleotide sequence ID" value="NZ_BMMB01000003.1"/>
</dbReference>
<keyword evidence="1" id="KW-0732">Signal</keyword>
<gene>
    <name evidence="2" type="ORF">JOC58_000158</name>
</gene>
<name>A0ABU1ISP4_9BACL</name>
<dbReference type="EMBL" id="JAVDQH010000001">
    <property type="protein sequence ID" value="MDR6242274.1"/>
    <property type="molecule type" value="Genomic_DNA"/>
</dbReference>
<protein>
    <submittedName>
        <fullName evidence="2">Uncharacterized protein</fullName>
    </submittedName>
</protein>
<proteinExistence type="predicted"/>
<comment type="caution">
    <text evidence="2">The sequence shown here is derived from an EMBL/GenBank/DDBJ whole genome shotgun (WGS) entry which is preliminary data.</text>
</comment>
<organism evidence="2 3">
    <name type="scientific">Paenibacillus hunanensis</name>
    <dbReference type="NCBI Taxonomy" id="539262"/>
    <lineage>
        <taxon>Bacteria</taxon>
        <taxon>Bacillati</taxon>
        <taxon>Bacillota</taxon>
        <taxon>Bacilli</taxon>
        <taxon>Bacillales</taxon>
        <taxon>Paenibacillaceae</taxon>
        <taxon>Paenibacillus</taxon>
    </lineage>
</organism>
<feature type="signal peptide" evidence="1">
    <location>
        <begin position="1"/>
        <end position="31"/>
    </location>
</feature>
<dbReference type="Gene3D" id="2.60.120.180">
    <property type="match status" value="1"/>
</dbReference>
<accession>A0ABU1ISP4</accession>
<feature type="chain" id="PRO_5047532993" evidence="1">
    <location>
        <begin position="32"/>
        <end position="337"/>
    </location>
</feature>
<sequence>MTKKSNLKKPICALASMTLAASLLIPGAAFAEENTETTGSFSLNSNTYLSNTGWAGNTGSMISSDQSMTNGQSIFYDNANSFGYKWAYPADATGLQSSPAISYGWHWTNGYEGAGNMPVDVFRDNSRNSTSSRSSQMKNIDTSVAYSTADVTGDYATGYTLYIHNTQQAGMETAPKATIKVITSTSANPAMTDDTGMMDASDMSNRTETSTGTNVFTGNTAMTSSDMDNMMATDMGAWGQWIDMVSIGGSNWNVYRSTSSSDNTVTSANMNDNVTYTFVRTANTDMISLNLTDFVKNLLDRNELMTTGDYISGVTFGTDVMSGSGKLTVTDWNINVQ</sequence>
<reference evidence="2 3" key="1">
    <citation type="submission" date="2023-07" db="EMBL/GenBank/DDBJ databases">
        <title>Genomic Encyclopedia of Type Strains, Phase IV (KMG-IV): sequencing the most valuable type-strain genomes for metagenomic binning, comparative biology and taxonomic classification.</title>
        <authorList>
            <person name="Goeker M."/>
        </authorList>
    </citation>
    <scope>NUCLEOTIDE SEQUENCE [LARGE SCALE GENOMIC DNA]</scope>
    <source>
        <strain evidence="2 3">DSM 22170</strain>
    </source>
</reference>
<evidence type="ECO:0000313" key="2">
    <source>
        <dbReference type="EMBL" id="MDR6242274.1"/>
    </source>
</evidence>
<dbReference type="Proteomes" id="UP001185028">
    <property type="component" value="Unassembled WGS sequence"/>
</dbReference>
<evidence type="ECO:0000256" key="1">
    <source>
        <dbReference type="SAM" id="SignalP"/>
    </source>
</evidence>
<dbReference type="InterPro" id="IPR013319">
    <property type="entry name" value="GH11/12"/>
</dbReference>
<dbReference type="SUPFAM" id="SSF49899">
    <property type="entry name" value="Concanavalin A-like lectins/glucanases"/>
    <property type="match status" value="1"/>
</dbReference>
<keyword evidence="3" id="KW-1185">Reference proteome</keyword>
<evidence type="ECO:0000313" key="3">
    <source>
        <dbReference type="Proteomes" id="UP001185028"/>
    </source>
</evidence>